<protein>
    <submittedName>
        <fullName evidence="1">Myb-like protein D</fullName>
    </submittedName>
</protein>
<accession>A0A5B6X2E8</accession>
<dbReference type="AlphaFoldDB" id="A0A5B6X2E8"/>
<comment type="caution">
    <text evidence="1">The sequence shown here is derived from an EMBL/GenBank/DDBJ whole genome shotgun (WGS) entry which is preliminary data.</text>
</comment>
<keyword evidence="2" id="KW-1185">Reference proteome</keyword>
<dbReference type="Proteomes" id="UP000325315">
    <property type="component" value="Unassembled WGS sequence"/>
</dbReference>
<sequence length="223" mass="26000">MTEDSSQGLKWFIQLCDTFKYNGVTGDVILLRLFPFSLINNAFPWLDSHAPRLITTWDELAGKFLQNGLDVYSRLRLDGAAKGALMNRMYKDMYKLIKNMAMNSYHWLIERHTYGQRPSTMKARGDRPLFHYINNPNKDVNYIENKGKNPYSNTFNPRWRDHLNLIWRGNQGGGNTLNQKRANPNDHTVCGQRLDQIEREMQSMMMEAKQVQSECTNSTKNID</sequence>
<evidence type="ECO:0000313" key="1">
    <source>
        <dbReference type="EMBL" id="KAA3488391.1"/>
    </source>
</evidence>
<dbReference type="OrthoDB" id="1740797at2759"/>
<name>A0A5B6X2E8_9ROSI</name>
<proteinExistence type="predicted"/>
<reference evidence="2" key="1">
    <citation type="journal article" date="2019" name="Plant Biotechnol. J.">
        <title>Genome sequencing of the Australian wild diploid species Gossypium australe highlights disease resistance and delayed gland morphogenesis.</title>
        <authorList>
            <person name="Cai Y."/>
            <person name="Cai X."/>
            <person name="Wang Q."/>
            <person name="Wang P."/>
            <person name="Zhang Y."/>
            <person name="Cai C."/>
            <person name="Xu Y."/>
            <person name="Wang K."/>
            <person name="Zhou Z."/>
            <person name="Wang C."/>
            <person name="Geng S."/>
            <person name="Li B."/>
            <person name="Dong Q."/>
            <person name="Hou Y."/>
            <person name="Wang H."/>
            <person name="Ai P."/>
            <person name="Liu Z."/>
            <person name="Yi F."/>
            <person name="Sun M."/>
            <person name="An G."/>
            <person name="Cheng J."/>
            <person name="Zhang Y."/>
            <person name="Shi Q."/>
            <person name="Xie Y."/>
            <person name="Shi X."/>
            <person name="Chang Y."/>
            <person name="Huang F."/>
            <person name="Chen Y."/>
            <person name="Hong S."/>
            <person name="Mi L."/>
            <person name="Sun Q."/>
            <person name="Zhang L."/>
            <person name="Zhou B."/>
            <person name="Peng R."/>
            <person name="Zhang X."/>
            <person name="Liu F."/>
        </authorList>
    </citation>
    <scope>NUCLEOTIDE SEQUENCE [LARGE SCALE GENOMIC DNA]</scope>
    <source>
        <strain evidence="2">cv. PA1801</strain>
    </source>
</reference>
<organism evidence="1 2">
    <name type="scientific">Gossypium australe</name>
    <dbReference type="NCBI Taxonomy" id="47621"/>
    <lineage>
        <taxon>Eukaryota</taxon>
        <taxon>Viridiplantae</taxon>
        <taxon>Streptophyta</taxon>
        <taxon>Embryophyta</taxon>
        <taxon>Tracheophyta</taxon>
        <taxon>Spermatophyta</taxon>
        <taxon>Magnoliopsida</taxon>
        <taxon>eudicotyledons</taxon>
        <taxon>Gunneridae</taxon>
        <taxon>Pentapetalae</taxon>
        <taxon>rosids</taxon>
        <taxon>malvids</taxon>
        <taxon>Malvales</taxon>
        <taxon>Malvaceae</taxon>
        <taxon>Malvoideae</taxon>
        <taxon>Gossypium</taxon>
    </lineage>
</organism>
<gene>
    <name evidence="1" type="ORF">EPI10_032150</name>
</gene>
<dbReference type="EMBL" id="SMMG02000001">
    <property type="protein sequence ID" value="KAA3488391.1"/>
    <property type="molecule type" value="Genomic_DNA"/>
</dbReference>
<evidence type="ECO:0000313" key="2">
    <source>
        <dbReference type="Proteomes" id="UP000325315"/>
    </source>
</evidence>